<evidence type="ECO:0000313" key="3">
    <source>
        <dbReference type="Proteomes" id="UP000199622"/>
    </source>
</evidence>
<dbReference type="EMBL" id="FNSO01000004">
    <property type="protein sequence ID" value="SEC89702.1"/>
    <property type="molecule type" value="Genomic_DNA"/>
</dbReference>
<organism evidence="2 3">
    <name type="scientific">Amycolatopsis tolypomycina</name>
    <dbReference type="NCBI Taxonomy" id="208445"/>
    <lineage>
        <taxon>Bacteria</taxon>
        <taxon>Bacillati</taxon>
        <taxon>Actinomycetota</taxon>
        <taxon>Actinomycetes</taxon>
        <taxon>Pseudonocardiales</taxon>
        <taxon>Pseudonocardiaceae</taxon>
        <taxon>Amycolatopsis</taxon>
    </lineage>
</organism>
<protein>
    <submittedName>
        <fullName evidence="2">Uncharacterized protein</fullName>
    </submittedName>
</protein>
<sequence>MYGSAAEQRGDGSDPGPSVPLRAVRPLSEKLHVTGSFDRGTYQVGDPVQVTFTLANVSGGDLHGVTAGCDRFGGEDHLLGWPDWAVATPATIDLAAGESRTFTETGTVPSAAPAYGGFYAACDFGIDPGPADGRPELNLFGHVPAPPGPTGGVIYHDGNNNYTVDAGEAITGTAVELLDRVDGSVTATAVSDAQGHVAFGTVPAGPSSVRVDGWRPVDGDGGTLLVGSCWNCGEEWALRYQR</sequence>
<dbReference type="AlphaFoldDB" id="A0A1H4W8J8"/>
<evidence type="ECO:0000313" key="2">
    <source>
        <dbReference type="EMBL" id="SEC89702.1"/>
    </source>
</evidence>
<gene>
    <name evidence="2" type="ORF">SAMN04489727_5502</name>
</gene>
<dbReference type="STRING" id="208445.SAMN04489727_5502"/>
<accession>A0A1H4W8J8</accession>
<dbReference type="Gene3D" id="2.60.40.10">
    <property type="entry name" value="Immunoglobulins"/>
    <property type="match status" value="2"/>
</dbReference>
<reference evidence="3" key="1">
    <citation type="submission" date="2016-10" db="EMBL/GenBank/DDBJ databases">
        <authorList>
            <person name="Varghese N."/>
            <person name="Submissions S."/>
        </authorList>
    </citation>
    <scope>NUCLEOTIDE SEQUENCE [LARGE SCALE GENOMIC DNA]</scope>
    <source>
        <strain evidence="3">DSM 44544</strain>
    </source>
</reference>
<dbReference type="SUPFAM" id="SSF117074">
    <property type="entry name" value="Hypothetical protein PA1324"/>
    <property type="match status" value="1"/>
</dbReference>
<dbReference type="InterPro" id="IPR013783">
    <property type="entry name" value="Ig-like_fold"/>
</dbReference>
<evidence type="ECO:0000256" key="1">
    <source>
        <dbReference type="SAM" id="MobiDB-lite"/>
    </source>
</evidence>
<keyword evidence="3" id="KW-1185">Reference proteome</keyword>
<proteinExistence type="predicted"/>
<dbReference type="Proteomes" id="UP000199622">
    <property type="component" value="Unassembled WGS sequence"/>
</dbReference>
<feature type="region of interest" description="Disordered" evidence="1">
    <location>
        <begin position="1"/>
        <end position="23"/>
    </location>
</feature>
<name>A0A1H4W8J8_9PSEU</name>
<dbReference type="GO" id="GO:0005975">
    <property type="term" value="P:carbohydrate metabolic process"/>
    <property type="evidence" value="ECO:0007669"/>
    <property type="project" value="UniProtKB-ARBA"/>
</dbReference>